<keyword evidence="2" id="KW-1185">Reference proteome</keyword>
<reference evidence="1" key="1">
    <citation type="submission" date="2023-04" db="EMBL/GenBank/DDBJ databases">
        <title>Sphingomonas sp. MAHUQ-71 isolated from rice field.</title>
        <authorList>
            <person name="Huq M.A."/>
        </authorList>
    </citation>
    <scope>NUCLEOTIDE SEQUENCE</scope>
    <source>
        <strain evidence="1">MAHUQ-71</strain>
    </source>
</reference>
<proteinExistence type="predicted"/>
<sequence>MAAIGFSKIVSYMRPNALARRGIDPNQNFTERMNAGVAIGNAGAGTGVLQVLAANDADFNGDASIDVHATTTGPYALGVTPPQAFTFIAPIQLINRTATGSLFCIYGSGLDGSGYVAEFAGADFKIGVTWADAPQADIVFAGATPTAGAPHIALLSHDPLTKTNHFAIDGIEGLLTQVSPDALVTSSAASAHPFGYVSGSGGVPLYGKHAGWALFNEAYGAGDADFDTSVAAVITAWKTMVGVA</sequence>
<dbReference type="RefSeq" id="WP_281045891.1">
    <property type="nucleotide sequence ID" value="NZ_JARYGZ010000003.1"/>
</dbReference>
<organism evidence="1 2">
    <name type="scientific">Sphingomonas oryzagri</name>
    <dbReference type="NCBI Taxonomy" id="3042314"/>
    <lineage>
        <taxon>Bacteria</taxon>
        <taxon>Pseudomonadati</taxon>
        <taxon>Pseudomonadota</taxon>
        <taxon>Alphaproteobacteria</taxon>
        <taxon>Sphingomonadales</taxon>
        <taxon>Sphingomonadaceae</taxon>
        <taxon>Sphingomonas</taxon>
    </lineage>
</organism>
<gene>
    <name evidence="1" type="ORF">QGN17_17495</name>
</gene>
<evidence type="ECO:0000313" key="2">
    <source>
        <dbReference type="Proteomes" id="UP001160625"/>
    </source>
</evidence>
<dbReference type="EMBL" id="JARYGZ010000003">
    <property type="protein sequence ID" value="MDH7640532.1"/>
    <property type="molecule type" value="Genomic_DNA"/>
</dbReference>
<name>A0ABT6N5Z6_9SPHN</name>
<evidence type="ECO:0000313" key="1">
    <source>
        <dbReference type="EMBL" id="MDH7640532.1"/>
    </source>
</evidence>
<accession>A0ABT6N5Z6</accession>
<protein>
    <submittedName>
        <fullName evidence="1">Uncharacterized protein</fullName>
    </submittedName>
</protein>
<dbReference type="Proteomes" id="UP001160625">
    <property type="component" value="Unassembled WGS sequence"/>
</dbReference>
<comment type="caution">
    <text evidence="1">The sequence shown here is derived from an EMBL/GenBank/DDBJ whole genome shotgun (WGS) entry which is preliminary data.</text>
</comment>